<dbReference type="VEuPathDB" id="CryptoDB:Cvel_18902"/>
<proteinExistence type="predicted"/>
<dbReference type="EMBL" id="CDMZ01000654">
    <property type="protein sequence ID" value="CEM18777.1"/>
    <property type="molecule type" value="Genomic_DNA"/>
</dbReference>
<gene>
    <name evidence="1" type="ORF">Cvel_18902</name>
</gene>
<dbReference type="AlphaFoldDB" id="A0A0G4FUY8"/>
<dbReference type="PhylomeDB" id="A0A0G4FUY8"/>
<protein>
    <submittedName>
        <fullName evidence="1">Uncharacterized protein</fullName>
    </submittedName>
</protein>
<evidence type="ECO:0000313" key="1">
    <source>
        <dbReference type="EMBL" id="CEM18777.1"/>
    </source>
</evidence>
<name>A0A0G4FUY8_9ALVE</name>
<accession>A0A0G4FUY8</accession>
<organism evidence="1">
    <name type="scientific">Chromera velia CCMP2878</name>
    <dbReference type="NCBI Taxonomy" id="1169474"/>
    <lineage>
        <taxon>Eukaryota</taxon>
        <taxon>Sar</taxon>
        <taxon>Alveolata</taxon>
        <taxon>Colpodellida</taxon>
        <taxon>Chromeraceae</taxon>
        <taxon>Chromera</taxon>
    </lineage>
</organism>
<sequence>MMEVLEHDPHLLEVISRTRGPEDETTMGVVPSGSKSAVYTVFQYENELMNDPSRTRRRAGFPEKFKVYKVSGNARSQILELVEYRVLKIHIDSRTCTFGNLISWRKVRSLIRAFGGLDIPEWTGLFTGGVGEEGDGPPDGGLPKRTRHRHYEHLVTGQDFIEWKMWLEMPL</sequence>
<reference evidence="1" key="1">
    <citation type="submission" date="2014-11" db="EMBL/GenBank/DDBJ databases">
        <authorList>
            <person name="Otto D Thomas"/>
            <person name="Naeem Raeece"/>
        </authorList>
    </citation>
    <scope>NUCLEOTIDE SEQUENCE</scope>
</reference>